<feature type="region of interest" description="Disordered" evidence="1">
    <location>
        <begin position="202"/>
        <end position="243"/>
    </location>
</feature>
<feature type="compositionally biased region" description="Basic and acidic residues" evidence="1">
    <location>
        <begin position="76"/>
        <end position="89"/>
    </location>
</feature>
<feature type="region of interest" description="Disordered" evidence="1">
    <location>
        <begin position="1"/>
        <end position="152"/>
    </location>
</feature>
<evidence type="ECO:0000256" key="2">
    <source>
        <dbReference type="SAM" id="Phobius"/>
    </source>
</evidence>
<keyword evidence="2" id="KW-0812">Transmembrane</keyword>
<name>A0A1X6PEB4_PORUM</name>
<dbReference type="AlphaFoldDB" id="A0A1X6PEB4"/>
<dbReference type="Proteomes" id="UP000218209">
    <property type="component" value="Unassembled WGS sequence"/>
</dbReference>
<accession>A0A1X6PEB4</accession>
<keyword evidence="2" id="KW-1133">Transmembrane helix</keyword>
<keyword evidence="4" id="KW-1185">Reference proteome</keyword>
<proteinExistence type="predicted"/>
<gene>
    <name evidence="3" type="ORF">BU14_0084s0026</name>
</gene>
<evidence type="ECO:0000313" key="3">
    <source>
        <dbReference type="EMBL" id="OSX79212.1"/>
    </source>
</evidence>
<keyword evidence="2" id="KW-0472">Membrane</keyword>
<organism evidence="3 4">
    <name type="scientific">Porphyra umbilicalis</name>
    <name type="common">Purple laver</name>
    <name type="synonym">Red alga</name>
    <dbReference type="NCBI Taxonomy" id="2786"/>
    <lineage>
        <taxon>Eukaryota</taxon>
        <taxon>Rhodophyta</taxon>
        <taxon>Bangiophyceae</taxon>
        <taxon>Bangiales</taxon>
        <taxon>Bangiaceae</taxon>
        <taxon>Porphyra</taxon>
    </lineage>
</organism>
<sequence length="839" mass="83529">MPTPEGRIAGAMDDSAGGTPPALWWRLPHRVRVATAPRPATGGGSPPPSMGVTSAPVVRRSAPLVGDAPSLPPPSDHSDNEDGSDEVREALLPTWTSPAPLDGLAAATDGAFPPSPPTRRPVPERHHSHRRRSGTPPPADTHVGDSGGRGPARKLLARIPTTLVTAAAVTLVAVGVLAAVPLSTRHRVLALFRGGDGDPFSTASDGAAPVDAVGGAGGGTTPGDAADRDRHPPCLHSRLGGGGGGGWAAWLPRRRRGRPAAAPLPAPGVTVWAPDRSACTGRFVWGPAAAVRLRDVVPDRRAASAAEAAAARPASAASVRYLLLLTTVMPTVLVPSWVAGEGGRGGNAAAGNGSLPGRDREVWLPRDVVAANGGRDDAEAVGGAPWGGSVTLDAPIKGVGVALDHLAHTGGARRNGRDEWTAVVTFFSRPGGRLTSTADLVGALASAARPRRGGQRGRTLRLALSVAAADEPSTPTAVAHLAVALACATGWEATAPPAAAPRRCRDPRDAAGGAAVLLCSNALYGRLAGADGPPAVAAWAARALRGPASFDTVAVLYTLPVGLTAAREACALAHGIRQSDAAVAGCVAAAAAAGTAAVRAYAAEVGAALTAAGVPPADHHRLVVAPWCGLGAGPEEALVGKAGTASATGGGCSSSYMVAQFGAQYALYALLGGGHAWAAGGDVDEFLGAGVDDRVALPRGPAGALLAGALSGVPARPAGSPPDYRGGGRGDGALLAPWLDFRLAPEDRGELTRRVVAGAPLRLDTGGGSCASPAGQGKPGLHCAAGVAFSIHDVVVVRPGAGGGLAGAVVVRPPPAAGLWTMHARWATRFGACAFVGGG</sequence>
<protein>
    <submittedName>
        <fullName evidence="3">Uncharacterized protein</fullName>
    </submittedName>
</protein>
<feature type="transmembrane region" description="Helical" evidence="2">
    <location>
        <begin position="163"/>
        <end position="182"/>
    </location>
</feature>
<evidence type="ECO:0000256" key="1">
    <source>
        <dbReference type="SAM" id="MobiDB-lite"/>
    </source>
</evidence>
<reference evidence="3 4" key="1">
    <citation type="submission" date="2017-03" db="EMBL/GenBank/DDBJ databases">
        <title>WGS assembly of Porphyra umbilicalis.</title>
        <authorList>
            <person name="Brawley S.H."/>
            <person name="Blouin N.A."/>
            <person name="Ficko-Blean E."/>
            <person name="Wheeler G.L."/>
            <person name="Lohr M."/>
            <person name="Goodson H.V."/>
            <person name="Jenkins J.W."/>
            <person name="Blaby-Haas C.E."/>
            <person name="Helliwell K.E."/>
            <person name="Chan C."/>
            <person name="Marriage T."/>
            <person name="Bhattacharya D."/>
            <person name="Klein A.S."/>
            <person name="Badis Y."/>
            <person name="Brodie J."/>
            <person name="Cao Y."/>
            <person name="Collen J."/>
            <person name="Dittami S.M."/>
            <person name="Gachon C.M."/>
            <person name="Green B.R."/>
            <person name="Karpowicz S."/>
            <person name="Kim J.W."/>
            <person name="Kudahl U."/>
            <person name="Lin S."/>
            <person name="Michel G."/>
            <person name="Mittag M."/>
            <person name="Olson B.J."/>
            <person name="Pangilinan J."/>
            <person name="Peng Y."/>
            <person name="Qiu H."/>
            <person name="Shu S."/>
            <person name="Singer J.T."/>
            <person name="Smith A.G."/>
            <person name="Sprecher B.N."/>
            <person name="Wagner V."/>
            <person name="Wang W."/>
            <person name="Wang Z.-Y."/>
            <person name="Yan J."/>
            <person name="Yarish C."/>
            <person name="Zoeuner-Riek S."/>
            <person name="Zhuang Y."/>
            <person name="Zou Y."/>
            <person name="Lindquist E.A."/>
            <person name="Grimwood J."/>
            <person name="Barry K."/>
            <person name="Rokhsar D.S."/>
            <person name="Schmutz J."/>
            <person name="Stiller J.W."/>
            <person name="Grossman A.R."/>
            <person name="Prochnik S.E."/>
        </authorList>
    </citation>
    <scope>NUCLEOTIDE SEQUENCE [LARGE SCALE GENOMIC DNA]</scope>
    <source>
        <strain evidence="3">4086291</strain>
    </source>
</reference>
<evidence type="ECO:0000313" key="4">
    <source>
        <dbReference type="Proteomes" id="UP000218209"/>
    </source>
</evidence>
<dbReference type="EMBL" id="KV918795">
    <property type="protein sequence ID" value="OSX79212.1"/>
    <property type="molecule type" value="Genomic_DNA"/>
</dbReference>